<proteinExistence type="predicted"/>
<keyword evidence="1" id="KW-1133">Transmembrane helix</keyword>
<accession>A0ABR9RV13</accession>
<evidence type="ECO:0000256" key="1">
    <source>
        <dbReference type="SAM" id="Phobius"/>
    </source>
</evidence>
<organism evidence="3 4">
    <name type="scientific">Nocardioides malaquae</name>
    <dbReference type="NCBI Taxonomy" id="2773426"/>
    <lineage>
        <taxon>Bacteria</taxon>
        <taxon>Bacillati</taxon>
        <taxon>Actinomycetota</taxon>
        <taxon>Actinomycetes</taxon>
        <taxon>Propionibacteriales</taxon>
        <taxon>Nocardioidaceae</taxon>
        <taxon>Nocardioides</taxon>
    </lineage>
</organism>
<reference evidence="3 4" key="1">
    <citation type="submission" date="2020-10" db="EMBL/GenBank/DDBJ databases">
        <title>Nocardioides sp. isolated from sludge.</title>
        <authorList>
            <person name="Zhang X."/>
        </authorList>
    </citation>
    <scope>NUCLEOTIDE SEQUENCE [LARGE SCALE GENOMIC DNA]</scope>
    <source>
        <strain evidence="3 4">Y6</strain>
    </source>
</reference>
<dbReference type="RefSeq" id="WP_193638762.1">
    <property type="nucleotide sequence ID" value="NZ_JADCSA010000012.1"/>
</dbReference>
<evidence type="ECO:0000313" key="3">
    <source>
        <dbReference type="EMBL" id="MBE7325435.1"/>
    </source>
</evidence>
<keyword evidence="1" id="KW-0812">Transmembrane</keyword>
<gene>
    <name evidence="3" type="ORF">IEQ44_12305</name>
</gene>
<keyword evidence="4" id="KW-1185">Reference proteome</keyword>
<keyword evidence="1" id="KW-0472">Membrane</keyword>
<sequence>MRRGERGAVTAEIALGLPLLVSMTIGSVWLVAVGAAQVRAVDAARETARAVARGDEVGAAVEVGERIAPASARVRVEQGDGQVRVVVSAGVPPPAGLFAGLGRAPVRAEAVAVLEEP</sequence>
<evidence type="ECO:0000259" key="2">
    <source>
        <dbReference type="Pfam" id="PF07811"/>
    </source>
</evidence>
<dbReference type="NCBIfam" id="NF041390">
    <property type="entry name" value="TadE_Rv3655c"/>
    <property type="match status" value="1"/>
</dbReference>
<name>A0ABR9RV13_9ACTN</name>
<dbReference type="InterPro" id="IPR049790">
    <property type="entry name" value="Rv3655c/TadE"/>
</dbReference>
<comment type="caution">
    <text evidence="3">The sequence shown here is derived from an EMBL/GenBank/DDBJ whole genome shotgun (WGS) entry which is preliminary data.</text>
</comment>
<dbReference type="Pfam" id="PF07811">
    <property type="entry name" value="TadE"/>
    <property type="match status" value="1"/>
</dbReference>
<evidence type="ECO:0000313" key="4">
    <source>
        <dbReference type="Proteomes" id="UP000756387"/>
    </source>
</evidence>
<protein>
    <submittedName>
        <fullName evidence="3">Pilus assembly protein</fullName>
    </submittedName>
</protein>
<dbReference type="Proteomes" id="UP000756387">
    <property type="component" value="Unassembled WGS sequence"/>
</dbReference>
<feature type="transmembrane region" description="Helical" evidence="1">
    <location>
        <begin position="12"/>
        <end position="32"/>
    </location>
</feature>
<dbReference type="EMBL" id="JADCSA010000012">
    <property type="protein sequence ID" value="MBE7325435.1"/>
    <property type="molecule type" value="Genomic_DNA"/>
</dbReference>
<feature type="domain" description="TadE-like" evidence="2">
    <location>
        <begin position="7"/>
        <end position="49"/>
    </location>
</feature>
<dbReference type="InterPro" id="IPR012495">
    <property type="entry name" value="TadE-like_dom"/>
</dbReference>